<dbReference type="HAMAP" id="MF_01103">
    <property type="entry name" value="UPF0291"/>
    <property type="match status" value="1"/>
</dbReference>
<organism evidence="3 4">
    <name type="scientific">Candidatus Mediterraneibacter stercoravium</name>
    <dbReference type="NCBI Taxonomy" id="2838685"/>
    <lineage>
        <taxon>Bacteria</taxon>
        <taxon>Bacillati</taxon>
        <taxon>Bacillota</taxon>
        <taxon>Clostridia</taxon>
        <taxon>Lachnospirales</taxon>
        <taxon>Lachnospiraceae</taxon>
        <taxon>Mediterraneibacter</taxon>
    </lineage>
</organism>
<dbReference type="EMBL" id="DXAY01000004">
    <property type="protein sequence ID" value="HIZ73666.1"/>
    <property type="molecule type" value="Genomic_DNA"/>
</dbReference>
<gene>
    <name evidence="3" type="ORF">H9723_00265</name>
</gene>
<proteinExistence type="inferred from homology"/>
<evidence type="ECO:0000256" key="1">
    <source>
        <dbReference type="ARBA" id="ARBA00022490"/>
    </source>
</evidence>
<evidence type="ECO:0000313" key="4">
    <source>
        <dbReference type="Proteomes" id="UP000824116"/>
    </source>
</evidence>
<reference evidence="3" key="1">
    <citation type="journal article" date="2021" name="PeerJ">
        <title>Extensive microbial diversity within the chicken gut microbiome revealed by metagenomics and culture.</title>
        <authorList>
            <person name="Gilroy R."/>
            <person name="Ravi A."/>
            <person name="Getino M."/>
            <person name="Pursley I."/>
            <person name="Horton D.L."/>
            <person name="Alikhan N.F."/>
            <person name="Baker D."/>
            <person name="Gharbi K."/>
            <person name="Hall N."/>
            <person name="Watson M."/>
            <person name="Adriaenssens E.M."/>
            <person name="Foster-Nyarko E."/>
            <person name="Jarju S."/>
            <person name="Secka A."/>
            <person name="Antonio M."/>
            <person name="Oren A."/>
            <person name="Chaudhuri R.R."/>
            <person name="La Ragione R."/>
            <person name="Hildebrand F."/>
            <person name="Pallen M.J."/>
        </authorList>
    </citation>
    <scope>NUCLEOTIDE SEQUENCE</scope>
    <source>
        <strain evidence="3">CHK196-3914</strain>
    </source>
</reference>
<comment type="caution">
    <text evidence="3">The sequence shown here is derived from an EMBL/GenBank/DDBJ whole genome shotgun (WGS) entry which is preliminary data.</text>
</comment>
<dbReference type="InterPro" id="IPR009242">
    <property type="entry name" value="DUF896"/>
</dbReference>
<dbReference type="SUPFAM" id="SSF158221">
    <property type="entry name" value="YnzC-like"/>
    <property type="match status" value="1"/>
</dbReference>
<reference evidence="3" key="2">
    <citation type="submission" date="2021-04" db="EMBL/GenBank/DDBJ databases">
        <authorList>
            <person name="Gilroy R."/>
        </authorList>
    </citation>
    <scope>NUCLEOTIDE SEQUENCE</scope>
    <source>
        <strain evidence="3">CHK196-3914</strain>
    </source>
</reference>
<dbReference type="PANTHER" id="PTHR37300">
    <property type="entry name" value="UPF0291 PROTEIN CBO2609/CLC_2481"/>
    <property type="match status" value="1"/>
</dbReference>
<accession>A0A9D2G7I5</accession>
<dbReference type="Proteomes" id="UP000824116">
    <property type="component" value="Unassembled WGS sequence"/>
</dbReference>
<keyword evidence="1 2" id="KW-0963">Cytoplasm</keyword>
<dbReference type="GO" id="GO:0005737">
    <property type="term" value="C:cytoplasm"/>
    <property type="evidence" value="ECO:0007669"/>
    <property type="project" value="UniProtKB-SubCell"/>
</dbReference>
<dbReference type="PANTHER" id="PTHR37300:SF1">
    <property type="entry name" value="UPF0291 PROTEIN YNZC"/>
    <property type="match status" value="1"/>
</dbReference>
<dbReference type="Pfam" id="PF05979">
    <property type="entry name" value="DUF896"/>
    <property type="match status" value="1"/>
</dbReference>
<name>A0A9D2G7I5_9FIRM</name>
<sequence>MEKQKIDRINELYRKSKAEGLTDAERKEQKILRQEYLELVRRNLRSQLNNIDVEEKDGTVVNLGEKYGTKKSN</sequence>
<dbReference type="Gene3D" id="1.10.287.540">
    <property type="entry name" value="Helix hairpin bin"/>
    <property type="match status" value="1"/>
</dbReference>
<dbReference type="AlphaFoldDB" id="A0A9D2G7I5"/>
<evidence type="ECO:0000313" key="3">
    <source>
        <dbReference type="EMBL" id="HIZ73666.1"/>
    </source>
</evidence>
<comment type="subcellular location">
    <subcellularLocation>
        <location evidence="2">Cytoplasm</location>
    </subcellularLocation>
</comment>
<comment type="similarity">
    <text evidence="2">Belongs to the UPF0291 family.</text>
</comment>
<evidence type="ECO:0000256" key="2">
    <source>
        <dbReference type="HAMAP-Rule" id="MF_01103"/>
    </source>
</evidence>
<protein>
    <recommendedName>
        <fullName evidence="2">UPF0291 protein H9723_00265</fullName>
    </recommendedName>
</protein>